<dbReference type="Gene3D" id="3.40.50.300">
    <property type="entry name" value="P-loop containing nucleotide triphosphate hydrolases"/>
    <property type="match status" value="1"/>
</dbReference>
<dbReference type="PANTHER" id="PTHR24220">
    <property type="entry name" value="IMPORT ATP-BINDING PROTEIN"/>
    <property type="match status" value="1"/>
</dbReference>
<dbReference type="InterPro" id="IPR017911">
    <property type="entry name" value="MacB-like_ATP-bd"/>
</dbReference>
<gene>
    <name evidence="5" type="ORF">SAMN05421751_101587</name>
</gene>
<evidence type="ECO:0000256" key="2">
    <source>
        <dbReference type="ARBA" id="ARBA00022741"/>
    </source>
</evidence>
<dbReference type="PANTHER" id="PTHR24220:SF659">
    <property type="entry name" value="TRANSPORTER, PUTATIVE-RELATED"/>
    <property type="match status" value="1"/>
</dbReference>
<dbReference type="CDD" id="cd03255">
    <property type="entry name" value="ABC_MJ0796_LolCDE_FtsE"/>
    <property type="match status" value="1"/>
</dbReference>
<evidence type="ECO:0000256" key="3">
    <source>
        <dbReference type="ARBA" id="ARBA00022840"/>
    </source>
</evidence>
<dbReference type="PROSITE" id="PS00211">
    <property type="entry name" value="ABC_TRANSPORTER_1"/>
    <property type="match status" value="1"/>
</dbReference>
<dbReference type="SMART" id="SM00382">
    <property type="entry name" value="AAA"/>
    <property type="match status" value="1"/>
</dbReference>
<dbReference type="SUPFAM" id="SSF52540">
    <property type="entry name" value="P-loop containing nucleoside triphosphate hydrolases"/>
    <property type="match status" value="1"/>
</dbReference>
<dbReference type="AlphaFoldDB" id="A0A1H5SKN9"/>
<reference evidence="5 6" key="1">
    <citation type="submission" date="2016-10" db="EMBL/GenBank/DDBJ databases">
        <authorList>
            <person name="de Groot N.N."/>
        </authorList>
    </citation>
    <scope>NUCLEOTIDE SEQUENCE [LARGE SCALE GENOMIC DNA]</scope>
    <source>
        <strain evidence="5 6">DSM 23413</strain>
    </source>
</reference>
<dbReference type="GO" id="GO:0022857">
    <property type="term" value="F:transmembrane transporter activity"/>
    <property type="evidence" value="ECO:0007669"/>
    <property type="project" value="TreeGrafter"/>
</dbReference>
<evidence type="ECO:0000259" key="4">
    <source>
        <dbReference type="PROSITE" id="PS50893"/>
    </source>
</evidence>
<dbReference type="PROSITE" id="PS50893">
    <property type="entry name" value="ABC_TRANSPORTER_2"/>
    <property type="match status" value="1"/>
</dbReference>
<dbReference type="InterPro" id="IPR015854">
    <property type="entry name" value="ABC_transpr_LolD-like"/>
</dbReference>
<dbReference type="InterPro" id="IPR027417">
    <property type="entry name" value="P-loop_NTPase"/>
</dbReference>
<keyword evidence="2" id="KW-0547">Nucleotide-binding</keyword>
<proteinExistence type="predicted"/>
<dbReference type="EMBL" id="FNVD01000001">
    <property type="protein sequence ID" value="SEF51014.1"/>
    <property type="molecule type" value="Genomic_DNA"/>
</dbReference>
<dbReference type="Pfam" id="PF00005">
    <property type="entry name" value="ABC_tran"/>
    <property type="match status" value="1"/>
</dbReference>
<dbReference type="InterPro" id="IPR003439">
    <property type="entry name" value="ABC_transporter-like_ATP-bd"/>
</dbReference>
<evidence type="ECO:0000313" key="5">
    <source>
        <dbReference type="EMBL" id="SEF51014.1"/>
    </source>
</evidence>
<evidence type="ECO:0000313" key="6">
    <source>
        <dbReference type="Proteomes" id="UP000236742"/>
    </source>
</evidence>
<name>A0A1H5SKN9_9RHOB</name>
<dbReference type="InterPro" id="IPR017871">
    <property type="entry name" value="ABC_transporter-like_CS"/>
</dbReference>
<accession>A0A1H5SKN9</accession>
<dbReference type="InterPro" id="IPR003593">
    <property type="entry name" value="AAA+_ATPase"/>
</dbReference>
<evidence type="ECO:0000256" key="1">
    <source>
        <dbReference type="ARBA" id="ARBA00022448"/>
    </source>
</evidence>
<dbReference type="RefSeq" id="WP_200822710.1">
    <property type="nucleotide sequence ID" value="NZ_FNVD01000001.1"/>
</dbReference>
<keyword evidence="6" id="KW-1185">Reference proteome</keyword>
<keyword evidence="1" id="KW-0813">Transport</keyword>
<dbReference type="GO" id="GO:0005886">
    <property type="term" value="C:plasma membrane"/>
    <property type="evidence" value="ECO:0007669"/>
    <property type="project" value="TreeGrafter"/>
</dbReference>
<feature type="domain" description="ABC transporter" evidence="4">
    <location>
        <begin position="3"/>
        <end position="217"/>
    </location>
</feature>
<keyword evidence="3 5" id="KW-0067">ATP-binding</keyword>
<sequence>MLLSIDNVTKSYPGSGAGPVLRGVSLTLGAGETLALTGESGSGKSTLLHLAGALDRPDSGRIALDGTDYAGLDDTGRAALRRDRIALVFQQFNLVPSLTVAQNLSLHARLAGRHDPARLAALTERLGLSGLERRYPEQLSGGQQQRVAIGRALAARPRLLLADEPTGNLDETTGEAVLALMLELVAETGTALLLVTHSERIAARLSRRAHLSNGRIT</sequence>
<dbReference type="GO" id="GO:0005524">
    <property type="term" value="F:ATP binding"/>
    <property type="evidence" value="ECO:0007669"/>
    <property type="project" value="UniProtKB-KW"/>
</dbReference>
<dbReference type="Proteomes" id="UP000236742">
    <property type="component" value="Unassembled WGS sequence"/>
</dbReference>
<organism evidence="5 6">
    <name type="scientific">Jhaorihella thermophila</name>
    <dbReference type="NCBI Taxonomy" id="488547"/>
    <lineage>
        <taxon>Bacteria</taxon>
        <taxon>Pseudomonadati</taxon>
        <taxon>Pseudomonadota</taxon>
        <taxon>Alphaproteobacteria</taxon>
        <taxon>Rhodobacterales</taxon>
        <taxon>Paracoccaceae</taxon>
        <taxon>Jhaorihella</taxon>
    </lineage>
</organism>
<dbReference type="GO" id="GO:0016887">
    <property type="term" value="F:ATP hydrolysis activity"/>
    <property type="evidence" value="ECO:0007669"/>
    <property type="project" value="InterPro"/>
</dbReference>
<protein>
    <submittedName>
        <fullName evidence="5">Putative ABC transport system ATP-binding protein</fullName>
    </submittedName>
</protein>